<feature type="region of interest" description="Disordered" evidence="1">
    <location>
        <begin position="615"/>
        <end position="660"/>
    </location>
</feature>
<feature type="region of interest" description="Disordered" evidence="1">
    <location>
        <begin position="368"/>
        <end position="448"/>
    </location>
</feature>
<comment type="caution">
    <text evidence="2">The sequence shown here is derived from an EMBL/GenBank/DDBJ whole genome shotgun (WGS) entry which is preliminary data.</text>
</comment>
<keyword evidence="3" id="KW-1185">Reference proteome</keyword>
<accession>A0ABV1D7T9</accession>
<proteinExistence type="predicted"/>
<gene>
    <name evidence="2" type="ORF">WMQ36_12540</name>
</gene>
<dbReference type="Proteomes" id="UP001454086">
    <property type="component" value="Unassembled WGS sequence"/>
</dbReference>
<feature type="compositionally biased region" description="Gly residues" evidence="1">
    <location>
        <begin position="74"/>
        <end position="89"/>
    </location>
</feature>
<evidence type="ECO:0000313" key="3">
    <source>
        <dbReference type="Proteomes" id="UP001454086"/>
    </source>
</evidence>
<feature type="compositionally biased region" description="Basic and acidic residues" evidence="1">
    <location>
        <begin position="389"/>
        <end position="402"/>
    </location>
</feature>
<dbReference type="RefSeq" id="WP_040381595.1">
    <property type="nucleotide sequence ID" value="NZ_JBBMFM010000042.1"/>
</dbReference>
<feature type="region of interest" description="Disordered" evidence="1">
    <location>
        <begin position="44"/>
        <end position="90"/>
    </location>
</feature>
<evidence type="ECO:0000313" key="2">
    <source>
        <dbReference type="EMBL" id="MEQ2425808.1"/>
    </source>
</evidence>
<reference evidence="2 3" key="1">
    <citation type="submission" date="2024-03" db="EMBL/GenBank/DDBJ databases">
        <title>Human intestinal bacterial collection.</title>
        <authorList>
            <person name="Pauvert C."/>
            <person name="Hitch T.C.A."/>
            <person name="Clavel T."/>
        </authorList>
    </citation>
    <scope>NUCLEOTIDE SEQUENCE [LARGE SCALE GENOMIC DNA]</scope>
    <source>
        <strain evidence="2 3">CLA-SR-H021</strain>
    </source>
</reference>
<dbReference type="InterPro" id="IPR025584">
    <property type="entry name" value="Cthe_2159"/>
</dbReference>
<dbReference type="Pfam" id="PF14262">
    <property type="entry name" value="Cthe_2159"/>
    <property type="match status" value="1"/>
</dbReference>
<organism evidence="2 3">
    <name type="scientific">Enterocloster hominis</name>
    <name type="common">ex Hitch et al. 2024</name>
    <dbReference type="NCBI Taxonomy" id="1917870"/>
    <lineage>
        <taxon>Bacteria</taxon>
        <taxon>Bacillati</taxon>
        <taxon>Bacillota</taxon>
        <taxon>Clostridia</taxon>
        <taxon>Lachnospirales</taxon>
        <taxon>Lachnospiraceae</taxon>
        <taxon>Enterocloster</taxon>
    </lineage>
</organism>
<feature type="compositionally biased region" description="Basic and acidic residues" evidence="1">
    <location>
        <begin position="646"/>
        <end position="660"/>
    </location>
</feature>
<protein>
    <submittedName>
        <fullName evidence="2">Carbohydrate-binding domain-containing protein</fullName>
    </submittedName>
</protein>
<name>A0ABV1D7T9_9FIRM</name>
<sequence>MEDTNRGGKYGKRPVRRAATVLAVLMALQLTGCQGNNGTGNAGADHVVGTGSEGNVSGLDGNSRAMGGEDESGDVGGSGGGNAGNGGTFDGSLAGMTGKTAVYEEEDLDAGWSEDDSVVITCDGTEVVMEDGGVEETGNAAAESGIIRITAAGTYILRGTYNGQIQVDAGKDDLVRLVMDGFNISNESTSPIYGKQSGKIVLILADGTENTVTDGTGYVFESADEDEPDAAIFSKDDLTINGQGTLTVEGNYSNAIRTKDNLKVISGTFNITAVKDGLKGKDSVSIKDGIMQIKTGQDGIKSSNEKDSEQGYVVIEGGTITIQAGDDGIHAETWLTISGGNIDIRESYEGLEGLKVDINGGTIKIKSTDDGINAAGGDGGTGQEQAETGQERRDAGEARVELGENGPESGQARAESGQARAESGQARAESGQDQAEPGQEQTGRQRADMGKALDKMGDEHQKMQNNPEAYVRITGGTIEVDAMADGIDSNGNLYVEGGTIYINGPVSDGDGALDYNGTAVINNGIFVAAGSSGMMQGFSEESRQDVLIAYYSERQEAGTSIILTDESGRELLNFTPEKEFSCILISMPDLEQGKTYRLSTADASKEVVLDGIVTQLGERTGGHDRGRGPGSGTGNGSEAMSGGRTGRPEKGRSQDSDNES</sequence>
<dbReference type="EMBL" id="JBBMFM010000042">
    <property type="protein sequence ID" value="MEQ2425808.1"/>
    <property type="molecule type" value="Genomic_DNA"/>
</dbReference>
<evidence type="ECO:0000256" key="1">
    <source>
        <dbReference type="SAM" id="MobiDB-lite"/>
    </source>
</evidence>